<sequence length="157" mass="17663">MTNINESTTHIGQGLTPQDLRGNSEEQDFDVDQILDSALNHVVDSSFDLIHKQRGEFTIFAPKGRVNNATIKHLKGRLYQAADEPGCKIILNLRYVDSIDSVGLGVLITAHKNAVARGGMVVFTDMNDRIFKTMKMLYMDRFLNMESTMKRAIELMS</sequence>
<evidence type="ECO:0000313" key="3">
    <source>
        <dbReference type="EMBL" id="CCO22058.1"/>
    </source>
</evidence>
<dbReference type="EMBL" id="FO203522">
    <property type="protein sequence ID" value="CCO22058.1"/>
    <property type="molecule type" value="Genomic_DNA"/>
</dbReference>
<dbReference type="KEGG" id="dhy:DESAM_10077"/>
<feature type="domain" description="STAS" evidence="2">
    <location>
        <begin position="59"/>
        <end position="156"/>
    </location>
</feature>
<dbReference type="AlphaFoldDB" id="L0R5U5"/>
<reference evidence="3 4" key="1">
    <citation type="submission" date="2012-10" db="EMBL/GenBank/DDBJ databases">
        <authorList>
            <person name="Genoscope - CEA"/>
        </authorList>
    </citation>
    <scope>NUCLEOTIDE SEQUENCE [LARGE SCALE GENOMIC DNA]</scope>
    <source>
        <strain evidence="4">AM13 / DSM 14728</strain>
    </source>
</reference>
<dbReference type="PANTHER" id="PTHR33495">
    <property type="entry name" value="ANTI-SIGMA FACTOR ANTAGONIST TM_1081-RELATED-RELATED"/>
    <property type="match status" value="1"/>
</dbReference>
<dbReference type="OrthoDB" id="5456463at2"/>
<dbReference type="CDD" id="cd07043">
    <property type="entry name" value="STAS_anti-anti-sigma_factors"/>
    <property type="match status" value="1"/>
</dbReference>
<keyword evidence="4" id="KW-1185">Reference proteome</keyword>
<evidence type="ECO:0000313" key="4">
    <source>
        <dbReference type="Proteomes" id="UP000010808"/>
    </source>
</evidence>
<name>L0R5U5_9BACT</name>
<dbReference type="InterPro" id="IPR036513">
    <property type="entry name" value="STAS_dom_sf"/>
</dbReference>
<dbReference type="GO" id="GO:0043856">
    <property type="term" value="F:anti-sigma factor antagonist activity"/>
    <property type="evidence" value="ECO:0007669"/>
    <property type="project" value="TreeGrafter"/>
</dbReference>
<organism evidence="3 4">
    <name type="scientific">Maridesulfovibrio hydrothermalis AM13 = DSM 14728</name>
    <dbReference type="NCBI Taxonomy" id="1121451"/>
    <lineage>
        <taxon>Bacteria</taxon>
        <taxon>Pseudomonadati</taxon>
        <taxon>Thermodesulfobacteriota</taxon>
        <taxon>Desulfovibrionia</taxon>
        <taxon>Desulfovibrionales</taxon>
        <taxon>Desulfovibrionaceae</taxon>
        <taxon>Maridesulfovibrio</taxon>
    </lineage>
</organism>
<dbReference type="Gene3D" id="3.30.750.24">
    <property type="entry name" value="STAS domain"/>
    <property type="match status" value="1"/>
</dbReference>
<dbReference type="Proteomes" id="UP000010808">
    <property type="component" value="Chromosome"/>
</dbReference>
<dbReference type="PATRIC" id="fig|1121451.3.peg.67"/>
<evidence type="ECO:0000259" key="2">
    <source>
        <dbReference type="PROSITE" id="PS50801"/>
    </source>
</evidence>
<dbReference type="PROSITE" id="PS50801">
    <property type="entry name" value="STAS"/>
    <property type="match status" value="1"/>
</dbReference>
<gene>
    <name evidence="3" type="ORF">DESAM_10077</name>
</gene>
<proteinExistence type="predicted"/>
<evidence type="ECO:0000256" key="1">
    <source>
        <dbReference type="SAM" id="MobiDB-lite"/>
    </source>
</evidence>
<dbReference type="HOGENOM" id="CLU_141517_0_0_7"/>
<dbReference type="InterPro" id="IPR002645">
    <property type="entry name" value="STAS_dom"/>
</dbReference>
<feature type="region of interest" description="Disordered" evidence="1">
    <location>
        <begin position="1"/>
        <end position="23"/>
    </location>
</feature>
<accession>L0R5U5</accession>
<dbReference type="eggNOG" id="COG1366">
    <property type="taxonomic scope" value="Bacteria"/>
</dbReference>
<feature type="compositionally biased region" description="Polar residues" evidence="1">
    <location>
        <begin position="1"/>
        <end position="11"/>
    </location>
</feature>
<protein>
    <submittedName>
        <fullName evidence="3">Anti-sigma-factor antagonist</fullName>
    </submittedName>
</protein>
<dbReference type="STRING" id="1121451.DESAM_10077"/>
<dbReference type="SUPFAM" id="SSF52091">
    <property type="entry name" value="SpoIIaa-like"/>
    <property type="match status" value="1"/>
</dbReference>
<dbReference type="RefSeq" id="WP_015334668.1">
    <property type="nucleotide sequence ID" value="NC_020055.1"/>
</dbReference>
<dbReference type="Pfam" id="PF01740">
    <property type="entry name" value="STAS"/>
    <property type="match status" value="1"/>
</dbReference>